<feature type="transmembrane region" description="Helical" evidence="1">
    <location>
        <begin position="53"/>
        <end position="72"/>
    </location>
</feature>
<feature type="transmembrane region" description="Helical" evidence="1">
    <location>
        <begin position="106"/>
        <end position="126"/>
    </location>
</feature>
<evidence type="ECO:0000313" key="4">
    <source>
        <dbReference type="Proteomes" id="UP000267166"/>
    </source>
</evidence>
<dbReference type="AlphaFoldDB" id="A0A498D189"/>
<keyword evidence="1" id="KW-1133">Transmembrane helix</keyword>
<keyword evidence="1" id="KW-0472">Membrane</keyword>
<evidence type="ECO:0000256" key="1">
    <source>
        <dbReference type="SAM" id="Phobius"/>
    </source>
</evidence>
<dbReference type="EMBL" id="RCHD01000002">
    <property type="protein sequence ID" value="RLL38868.1"/>
    <property type="molecule type" value="Genomic_DNA"/>
</dbReference>
<sequence length="142" mass="16643">MKIIWKKKILKLLGWEFLLLVASSLFFLTDFYYDWYNSQRAEEDVHKVMALGQYLLGVLVSSVFGLWLLGLVRSFLHFLVGLILVIVQLWISLLFCSTGTYEIEWVALVGFVYYVILTVLHIWLASQWMKTLTLRKMTLKGE</sequence>
<reference evidence="4 5" key="1">
    <citation type="submission" date="2018-09" db="EMBL/GenBank/DDBJ databases">
        <title>The draft genome of Acinetobacter sp. strains.</title>
        <authorList>
            <person name="Qin J."/>
            <person name="Feng Y."/>
            <person name="Zong Z."/>
        </authorList>
    </citation>
    <scope>NUCLEOTIDE SEQUENCE [LARGE SCALE GENOMIC DNA]</scope>
    <source>
        <strain evidence="3 5">WCHAc060001</strain>
        <strain evidence="2 4">WCHAc060003</strain>
    </source>
</reference>
<dbReference type="Proteomes" id="UP000267166">
    <property type="component" value="Unassembled WGS sequence"/>
</dbReference>
<dbReference type="Proteomes" id="UP000273105">
    <property type="component" value="Unassembled WGS sequence"/>
</dbReference>
<feature type="transmembrane region" description="Helical" evidence="1">
    <location>
        <begin position="12"/>
        <end position="33"/>
    </location>
</feature>
<dbReference type="EMBL" id="RCHE01000004">
    <property type="protein sequence ID" value="RLL49316.1"/>
    <property type="molecule type" value="Genomic_DNA"/>
</dbReference>
<keyword evidence="1" id="KW-0812">Transmembrane</keyword>
<comment type="caution">
    <text evidence="2">The sequence shown here is derived from an EMBL/GenBank/DDBJ whole genome shotgun (WGS) entry which is preliminary data.</text>
</comment>
<evidence type="ECO:0000313" key="3">
    <source>
        <dbReference type="EMBL" id="RLL49316.1"/>
    </source>
</evidence>
<name>A0A498D189_9GAMM</name>
<keyword evidence="5" id="KW-1185">Reference proteome</keyword>
<feature type="transmembrane region" description="Helical" evidence="1">
    <location>
        <begin position="79"/>
        <end position="100"/>
    </location>
</feature>
<evidence type="ECO:0000313" key="2">
    <source>
        <dbReference type="EMBL" id="RLL38868.1"/>
    </source>
</evidence>
<organism evidence="2 4">
    <name type="scientific">Acinetobacter cumulans</name>
    <dbReference type="NCBI Taxonomy" id="2136182"/>
    <lineage>
        <taxon>Bacteria</taxon>
        <taxon>Pseudomonadati</taxon>
        <taxon>Pseudomonadota</taxon>
        <taxon>Gammaproteobacteria</taxon>
        <taxon>Moraxellales</taxon>
        <taxon>Moraxellaceae</taxon>
        <taxon>Acinetobacter</taxon>
    </lineage>
</organism>
<gene>
    <name evidence="3" type="ORF">D9K79_03160</name>
    <name evidence="2" type="ORF">D9K80_01670</name>
</gene>
<dbReference type="RefSeq" id="WP_106986517.1">
    <property type="nucleotide sequence ID" value="NZ_CP035934.2"/>
</dbReference>
<evidence type="ECO:0000313" key="5">
    <source>
        <dbReference type="Proteomes" id="UP000273105"/>
    </source>
</evidence>
<accession>A0A498D189</accession>
<proteinExistence type="predicted"/>
<protein>
    <submittedName>
        <fullName evidence="2">Uncharacterized protein</fullName>
    </submittedName>
</protein>